<dbReference type="EMBL" id="DXCC01000004">
    <property type="protein sequence ID" value="HIZ14542.1"/>
    <property type="molecule type" value="Genomic_DNA"/>
</dbReference>
<dbReference type="NCBIfam" id="TIGR01845">
    <property type="entry name" value="outer_NodT"/>
    <property type="match status" value="1"/>
</dbReference>
<evidence type="ECO:0000256" key="1">
    <source>
        <dbReference type="ARBA" id="ARBA00007613"/>
    </source>
</evidence>
<dbReference type="Pfam" id="PF02321">
    <property type="entry name" value="OEP"/>
    <property type="match status" value="2"/>
</dbReference>
<dbReference type="Gene3D" id="2.20.200.10">
    <property type="entry name" value="Outer membrane efflux proteins (OEP)"/>
    <property type="match status" value="1"/>
</dbReference>
<name>A0A9D2DCN3_9BACT</name>
<keyword evidence="2" id="KW-0564">Palmitate</keyword>
<reference evidence="3" key="1">
    <citation type="journal article" date="2021" name="PeerJ">
        <title>Extensive microbial diversity within the chicken gut microbiome revealed by metagenomics and culture.</title>
        <authorList>
            <person name="Gilroy R."/>
            <person name="Ravi A."/>
            <person name="Getino M."/>
            <person name="Pursley I."/>
            <person name="Horton D.L."/>
            <person name="Alikhan N.F."/>
            <person name="Baker D."/>
            <person name="Gharbi K."/>
            <person name="Hall N."/>
            <person name="Watson M."/>
            <person name="Adriaenssens E.M."/>
            <person name="Foster-Nyarko E."/>
            <person name="Jarju S."/>
            <person name="Secka A."/>
            <person name="Antonio M."/>
            <person name="Oren A."/>
            <person name="Chaudhuri R.R."/>
            <person name="La Ragione R."/>
            <person name="Hildebrand F."/>
            <person name="Pallen M.J."/>
        </authorList>
    </citation>
    <scope>NUCLEOTIDE SEQUENCE</scope>
    <source>
        <strain evidence="3">ChiHjej11B10-19426</strain>
    </source>
</reference>
<protein>
    <submittedName>
        <fullName evidence="3">TolC family protein</fullName>
    </submittedName>
</protein>
<dbReference type="GO" id="GO:0015562">
    <property type="term" value="F:efflux transmembrane transporter activity"/>
    <property type="evidence" value="ECO:0007669"/>
    <property type="project" value="InterPro"/>
</dbReference>
<dbReference type="Gene3D" id="1.20.1600.10">
    <property type="entry name" value="Outer membrane efflux proteins (OEP)"/>
    <property type="match status" value="1"/>
</dbReference>
<keyword evidence="2" id="KW-0812">Transmembrane</keyword>
<dbReference type="PANTHER" id="PTHR30203">
    <property type="entry name" value="OUTER MEMBRANE CATION EFFLUX PROTEIN"/>
    <property type="match status" value="1"/>
</dbReference>
<comment type="similarity">
    <text evidence="1 2">Belongs to the outer membrane factor (OMF) (TC 1.B.17) family.</text>
</comment>
<accession>A0A9D2DCN3</accession>
<dbReference type="PROSITE" id="PS51257">
    <property type="entry name" value="PROKAR_LIPOPROTEIN"/>
    <property type="match status" value="1"/>
</dbReference>
<comment type="caution">
    <text evidence="3">The sequence shown here is derived from an EMBL/GenBank/DDBJ whole genome shotgun (WGS) entry which is preliminary data.</text>
</comment>
<keyword evidence="2" id="KW-1134">Transmembrane beta strand</keyword>
<dbReference type="InterPro" id="IPR003423">
    <property type="entry name" value="OMP_efflux"/>
</dbReference>
<evidence type="ECO:0000256" key="2">
    <source>
        <dbReference type="RuleBase" id="RU362097"/>
    </source>
</evidence>
<dbReference type="AlphaFoldDB" id="A0A9D2DCN3"/>
<dbReference type="InterPro" id="IPR010131">
    <property type="entry name" value="MdtP/NodT-like"/>
</dbReference>
<evidence type="ECO:0000313" key="4">
    <source>
        <dbReference type="Proteomes" id="UP000824014"/>
    </source>
</evidence>
<reference evidence="3" key="2">
    <citation type="submission" date="2021-04" db="EMBL/GenBank/DDBJ databases">
        <authorList>
            <person name="Gilroy R."/>
        </authorList>
    </citation>
    <scope>NUCLEOTIDE SEQUENCE</scope>
    <source>
        <strain evidence="3">ChiHjej11B10-19426</strain>
    </source>
</reference>
<keyword evidence="2" id="KW-0472">Membrane</keyword>
<dbReference type="SUPFAM" id="SSF56954">
    <property type="entry name" value="Outer membrane efflux proteins (OEP)"/>
    <property type="match status" value="1"/>
</dbReference>
<dbReference type="Proteomes" id="UP000824014">
    <property type="component" value="Unassembled WGS sequence"/>
</dbReference>
<organism evidence="3 4">
    <name type="scientific">Candidatus Tidjanibacter faecipullorum</name>
    <dbReference type="NCBI Taxonomy" id="2838766"/>
    <lineage>
        <taxon>Bacteria</taxon>
        <taxon>Pseudomonadati</taxon>
        <taxon>Bacteroidota</taxon>
        <taxon>Bacteroidia</taxon>
        <taxon>Bacteroidales</taxon>
        <taxon>Rikenellaceae</taxon>
        <taxon>Tidjanibacter</taxon>
    </lineage>
</organism>
<evidence type="ECO:0000313" key="3">
    <source>
        <dbReference type="EMBL" id="HIZ14542.1"/>
    </source>
</evidence>
<dbReference type="GO" id="GO:0005886">
    <property type="term" value="C:plasma membrane"/>
    <property type="evidence" value="ECO:0007669"/>
    <property type="project" value="UniProtKB-SubCell"/>
</dbReference>
<proteinExistence type="inferred from homology"/>
<sequence>MRKHIIFLLALPLLTSSCGIYNQYKPTEEVAPDLFGENVAVTDTLSLGNVDWREMFTDPILQRHIDSALVRNTDLQTAYLRVQEAEASLMSARLAYIPSFSLSPQATLGTGGDLQNATMTYSLPLTASWEIDIFGKLTNQKRAAKAAYYQSQEYAQAVRTQIIASVANTYYTLLMLDAQYAITQETEKTWRESVEATRALKEAGYMNEAALAQTEATYYSIYTSMLDLKEQINQAENAMSLLLFETPQAIERGSLYDQNFTEEFSVGIPLQMLSNRPDVRSAEQALAQAFYMTNAARSAFYPSITLSGSIGWTNSIAGAIVNPMQAIASAVGSITEPLFNRRMNVAQLRIAKAQQEEARLAFQQTLLNAGSEVNDALMQYQTAHQKAEYYVKQIDALSIAAESTRLLMEHGSTNYLEVLTAQQSLLTAQLTQVANRFSEIQSLISLYQALGGGREM</sequence>
<dbReference type="PANTHER" id="PTHR30203:SF33">
    <property type="entry name" value="BLR4455 PROTEIN"/>
    <property type="match status" value="1"/>
</dbReference>
<comment type="subcellular location">
    <subcellularLocation>
        <location evidence="2">Cell membrane</location>
        <topology evidence="2">Lipid-anchor</topology>
    </subcellularLocation>
</comment>
<gene>
    <name evidence="3" type="ORF">H9816_01305</name>
</gene>
<keyword evidence="2" id="KW-0449">Lipoprotein</keyword>